<evidence type="ECO:0000313" key="2">
    <source>
        <dbReference type="EMBL" id="GFQ87631.1"/>
    </source>
</evidence>
<dbReference type="EMBL" id="BMAO01003417">
    <property type="protein sequence ID" value="GFQ87631.1"/>
    <property type="molecule type" value="Genomic_DNA"/>
</dbReference>
<name>A0A8X6KXD6_TRICU</name>
<proteinExistence type="predicted"/>
<feature type="region of interest" description="Disordered" evidence="1">
    <location>
        <begin position="1"/>
        <end position="26"/>
    </location>
</feature>
<reference evidence="2" key="1">
    <citation type="submission" date="2020-07" db="EMBL/GenBank/DDBJ databases">
        <title>Multicomponent nature underlies the extraordinary mechanical properties of spider dragline silk.</title>
        <authorList>
            <person name="Kono N."/>
            <person name="Nakamura H."/>
            <person name="Mori M."/>
            <person name="Yoshida Y."/>
            <person name="Ohtoshi R."/>
            <person name="Malay A.D."/>
            <person name="Moran D.A.P."/>
            <person name="Tomita M."/>
            <person name="Numata K."/>
            <person name="Arakawa K."/>
        </authorList>
    </citation>
    <scope>NUCLEOTIDE SEQUENCE</scope>
</reference>
<sequence length="69" mass="7998">MQEESKPTVVTPTCQQQRSHSTFRGTPEEDSLKWLKEYGRVTKFNNWDDMMYASLMFISSLMTLQSSGT</sequence>
<organism evidence="2 3">
    <name type="scientific">Trichonephila clavata</name>
    <name type="common">Joro spider</name>
    <name type="synonym">Nephila clavata</name>
    <dbReference type="NCBI Taxonomy" id="2740835"/>
    <lineage>
        <taxon>Eukaryota</taxon>
        <taxon>Metazoa</taxon>
        <taxon>Ecdysozoa</taxon>
        <taxon>Arthropoda</taxon>
        <taxon>Chelicerata</taxon>
        <taxon>Arachnida</taxon>
        <taxon>Araneae</taxon>
        <taxon>Araneomorphae</taxon>
        <taxon>Entelegynae</taxon>
        <taxon>Araneoidea</taxon>
        <taxon>Nephilidae</taxon>
        <taxon>Trichonephila</taxon>
    </lineage>
</organism>
<keyword evidence="3" id="KW-1185">Reference proteome</keyword>
<dbReference type="Proteomes" id="UP000887116">
    <property type="component" value="Unassembled WGS sequence"/>
</dbReference>
<dbReference type="OrthoDB" id="2201856at2759"/>
<evidence type="ECO:0000256" key="1">
    <source>
        <dbReference type="SAM" id="MobiDB-lite"/>
    </source>
</evidence>
<accession>A0A8X6KXD6</accession>
<dbReference type="AlphaFoldDB" id="A0A8X6KXD6"/>
<evidence type="ECO:0000313" key="3">
    <source>
        <dbReference type="Proteomes" id="UP000887116"/>
    </source>
</evidence>
<feature type="compositionally biased region" description="Polar residues" evidence="1">
    <location>
        <begin position="8"/>
        <end position="24"/>
    </location>
</feature>
<gene>
    <name evidence="2" type="ORF">TNCT_209021</name>
</gene>
<comment type="caution">
    <text evidence="2">The sequence shown here is derived from an EMBL/GenBank/DDBJ whole genome shotgun (WGS) entry which is preliminary data.</text>
</comment>
<protein>
    <submittedName>
        <fullName evidence="2">Uncharacterized protein</fullName>
    </submittedName>
</protein>